<dbReference type="Proteomes" id="UP000273022">
    <property type="component" value="Unassembled WGS sequence"/>
</dbReference>
<dbReference type="AlphaFoldDB" id="A0A3A6UB91"/>
<accession>A0A3A6UB91</accession>
<dbReference type="OrthoDB" id="307920at2"/>
<proteinExistence type="predicted"/>
<keyword evidence="2 3" id="KW-0040">ANK repeat</keyword>
<evidence type="ECO:0000256" key="3">
    <source>
        <dbReference type="PROSITE-ProRule" id="PRU00023"/>
    </source>
</evidence>
<evidence type="ECO:0000256" key="1">
    <source>
        <dbReference type="ARBA" id="ARBA00022737"/>
    </source>
</evidence>
<dbReference type="InterPro" id="IPR036770">
    <property type="entry name" value="Ankyrin_rpt-contain_sf"/>
</dbReference>
<protein>
    <submittedName>
        <fullName evidence="4">Ankyrin repeat domain-containing protein</fullName>
    </submittedName>
</protein>
<reference evidence="4 5" key="1">
    <citation type="submission" date="2018-09" db="EMBL/GenBank/DDBJ databases">
        <title>Phylogeny of the Shewanellaceae, and recommendation for two new genera, Pseudoshewanella and Parashewanella.</title>
        <authorList>
            <person name="Wang G."/>
        </authorList>
    </citation>
    <scope>NUCLEOTIDE SEQUENCE [LARGE SCALE GENOMIC DNA]</scope>
    <source>
        <strain evidence="4 5">KCTC 22492</strain>
    </source>
</reference>
<gene>
    <name evidence="4" type="ORF">D5R81_01325</name>
</gene>
<keyword evidence="1" id="KW-0677">Repeat</keyword>
<evidence type="ECO:0000313" key="5">
    <source>
        <dbReference type="Proteomes" id="UP000273022"/>
    </source>
</evidence>
<dbReference type="PROSITE" id="PS50297">
    <property type="entry name" value="ANK_REP_REGION"/>
    <property type="match status" value="2"/>
</dbReference>
<dbReference type="SUPFAM" id="SSF48403">
    <property type="entry name" value="Ankyrin repeat"/>
    <property type="match status" value="2"/>
</dbReference>
<dbReference type="PANTHER" id="PTHR24198:SF165">
    <property type="entry name" value="ANKYRIN REPEAT-CONTAINING PROTEIN-RELATED"/>
    <property type="match status" value="1"/>
</dbReference>
<dbReference type="PANTHER" id="PTHR24198">
    <property type="entry name" value="ANKYRIN REPEAT AND PROTEIN KINASE DOMAIN-CONTAINING PROTEIN"/>
    <property type="match status" value="1"/>
</dbReference>
<dbReference type="SMART" id="SM00248">
    <property type="entry name" value="ANK"/>
    <property type="match status" value="13"/>
</dbReference>
<evidence type="ECO:0000313" key="4">
    <source>
        <dbReference type="EMBL" id="RJY19264.1"/>
    </source>
</evidence>
<dbReference type="EMBL" id="QYYH01000005">
    <property type="protein sequence ID" value="RJY19264.1"/>
    <property type="molecule type" value="Genomic_DNA"/>
</dbReference>
<evidence type="ECO:0000256" key="2">
    <source>
        <dbReference type="ARBA" id="ARBA00023043"/>
    </source>
</evidence>
<name>A0A3A6UB91_9GAMM</name>
<comment type="caution">
    <text evidence="4">The sequence shown here is derived from an EMBL/GenBank/DDBJ whole genome shotgun (WGS) entry which is preliminary data.</text>
</comment>
<dbReference type="Pfam" id="PF00023">
    <property type="entry name" value="Ank"/>
    <property type="match status" value="1"/>
</dbReference>
<dbReference type="Pfam" id="PF12796">
    <property type="entry name" value="Ank_2"/>
    <property type="match status" value="3"/>
</dbReference>
<sequence>MAVESIEMTKIESEAVSFEEQEPAEAENASLGKYSTEFEPLISLVNKIIDPKLALDNLKQTLTQLETGELEFSVKHLEQVDSQVFSLNLNTLINILQSQDLNDSDRVIILAHIRYRHDENDNNLKINLMHATLVAHIIQADLFQDYLPVITRIVADESQRFLEGLELKTASLMVAMKQLRESISADFCLETVSIRKQDEVLKQSQLDDFRKQVLHQLDINEVIIRLSIDWARYIMDTQAPSTLNGMKNVKMFSITEKRAAYASTDQKLFDLMGDSSPLYAMLSMGRSKNRNVSMHEAGLVDALHNSIAILMYGKEKELQNVCNLLNDEGYIATHANLYFITMKAGNEKKVTSLLDLTQVENGAGISQLTLIRMCQHAIAHSPSIQELMGFLEGGLTNLGEITEVFQNQISRAIEQKVLKLSVAEKIAAKADKKDETSVVECFFVGLEVVEEGIVKQLLSPRLKNKLLEYVVKTNEPKKMMQLVAYGVSINEVCCGMSLLTYIINTGNSEAINFALGFEGADLESLDEKGNNCLHLAVTAGNIEAVKAILGKKVSLGLEVNAEGMAPLHLAVFEQKCECVKTLLACKELKIQQETTLELEVNGKNRHYVTPFTMAYFKKDNELIDVLLDELIERKLVDKPSATNSSPFCLLIRGGYESRVERIVNGLTKAELNDYKVPENGGNYLFEAVEFKQQGTFNILFQQNKLDINCVDSFGCTLLHRCAEKGELNSFKTLLKNDLSLTAITALQSTPLLIAARYGHIAIVKAILFHSLGTLNNPREDGMTPFMIAAENGHLDIVKLLSEHQVEFNSALPTTNENALHLAIKNGHCALVEFLFTLPIKIKNCMIDGKELNLSDIAVMNNQTEMISLLFSKEKFVCETWHLNFILEHGNRKALQRYLLRLDIEQCKALINVTRPDVDSPICVAIMAGKTDCLATLLERGGNTESRFYFPHRLNPARVARADRGAQKAVDVSQNGQWLTPLHIAIDERSITATKCLLSYGAKVNARTDHNETLQDFCPTALYLSVARQYYEIVDELLKYNAATNLKYQHTALSGRVKRHTVKDLAKNMGLSDIVKKVK</sequence>
<dbReference type="InterPro" id="IPR002110">
    <property type="entry name" value="Ankyrin_rpt"/>
</dbReference>
<dbReference type="PROSITE" id="PS50088">
    <property type="entry name" value="ANK_REPEAT"/>
    <property type="match status" value="2"/>
</dbReference>
<dbReference type="PRINTS" id="PR01415">
    <property type="entry name" value="ANKYRIN"/>
</dbReference>
<organism evidence="4 5">
    <name type="scientific">Parashewanella spongiae</name>
    <dbReference type="NCBI Taxonomy" id="342950"/>
    <lineage>
        <taxon>Bacteria</taxon>
        <taxon>Pseudomonadati</taxon>
        <taxon>Pseudomonadota</taxon>
        <taxon>Gammaproteobacteria</taxon>
        <taxon>Alteromonadales</taxon>
        <taxon>Shewanellaceae</taxon>
        <taxon>Parashewanella</taxon>
    </lineage>
</organism>
<feature type="repeat" description="ANK" evidence="3">
    <location>
        <begin position="976"/>
        <end position="1008"/>
    </location>
</feature>
<dbReference type="RefSeq" id="WP_121851859.1">
    <property type="nucleotide sequence ID" value="NZ_CP037952.1"/>
</dbReference>
<dbReference type="Gene3D" id="1.25.40.20">
    <property type="entry name" value="Ankyrin repeat-containing domain"/>
    <property type="match status" value="3"/>
</dbReference>
<feature type="repeat" description="ANK" evidence="3">
    <location>
        <begin position="780"/>
        <end position="812"/>
    </location>
</feature>
<keyword evidence="5" id="KW-1185">Reference proteome</keyword>